<comment type="caution">
    <text evidence="2">The sequence shown here is derived from an EMBL/GenBank/DDBJ whole genome shotgun (WGS) entry which is preliminary data.</text>
</comment>
<evidence type="ECO:0000313" key="3">
    <source>
        <dbReference type="Proteomes" id="UP000702544"/>
    </source>
</evidence>
<protein>
    <submittedName>
        <fullName evidence="2">DinB family protein</fullName>
    </submittedName>
</protein>
<evidence type="ECO:0000313" key="2">
    <source>
        <dbReference type="EMBL" id="NIR73508.1"/>
    </source>
</evidence>
<dbReference type="AlphaFoldDB" id="A0AAE4Z4R6"/>
<feature type="domain" description="DinB-like" evidence="1">
    <location>
        <begin position="12"/>
        <end position="150"/>
    </location>
</feature>
<dbReference type="Proteomes" id="UP000702544">
    <property type="component" value="Unassembled WGS sequence"/>
</dbReference>
<accession>A0AAE4Z4R6</accession>
<dbReference type="SUPFAM" id="SSF109854">
    <property type="entry name" value="DinB/YfiT-like putative metalloenzymes"/>
    <property type="match status" value="1"/>
</dbReference>
<dbReference type="Gene3D" id="1.20.120.450">
    <property type="entry name" value="dinb family like domain"/>
    <property type="match status" value="1"/>
</dbReference>
<gene>
    <name evidence="2" type="ORF">GWO12_00105</name>
</gene>
<reference evidence="2 3" key="1">
    <citation type="submission" date="2020-01" db="EMBL/GenBank/DDBJ databases">
        <title>Genomes assembled from Gulf of Kutch pelagic sediment metagenomes.</title>
        <authorList>
            <person name="Chandrashekar M."/>
            <person name="Mahajan M.S."/>
            <person name="Dave K.J."/>
            <person name="Vatsa P."/>
            <person name="Nathani N.M."/>
        </authorList>
    </citation>
    <scope>NUCLEOTIDE SEQUENCE [LARGE SCALE GENOMIC DNA]</scope>
    <source>
        <strain evidence="2">KS3-K002</strain>
    </source>
</reference>
<name>A0AAE4Z4R6_9BACT</name>
<dbReference type="Pfam" id="PF12867">
    <property type="entry name" value="DinB_2"/>
    <property type="match status" value="1"/>
</dbReference>
<dbReference type="InterPro" id="IPR024775">
    <property type="entry name" value="DinB-like"/>
</dbReference>
<proteinExistence type="predicted"/>
<dbReference type="InterPro" id="IPR034660">
    <property type="entry name" value="DinB/YfiT-like"/>
</dbReference>
<dbReference type="EMBL" id="JAACAK010000002">
    <property type="protein sequence ID" value="NIR73508.1"/>
    <property type="molecule type" value="Genomic_DNA"/>
</dbReference>
<evidence type="ECO:0000259" key="1">
    <source>
        <dbReference type="Pfam" id="PF12867"/>
    </source>
</evidence>
<organism evidence="2 3">
    <name type="scientific">Candidatus Kutchimonas denitrificans</name>
    <dbReference type="NCBI Taxonomy" id="3056748"/>
    <lineage>
        <taxon>Bacteria</taxon>
        <taxon>Pseudomonadati</taxon>
        <taxon>Gemmatimonadota</taxon>
        <taxon>Gemmatimonadia</taxon>
        <taxon>Candidatus Palauibacterales</taxon>
        <taxon>Candidatus Palauibacteraceae</taxon>
        <taxon>Candidatus Kutchimonas</taxon>
    </lineage>
</organism>
<sequence length="174" mass="19660">MMFSPNRAIEILRATPGTLQAMLGELPTEWTESAPEGGGWTPFDVVGHLIHGEETDWIPRLRIILEHGPARTFDSFDRYAQFEKSAGKTLQELLDEFEGLRRRNLETLRELELGADQLVLRGNHPELGTVTASQLLATWAVHDLNHIAQIARTLALSWAPEVGPWREYLGILRE</sequence>